<name>A0A8R1DXD7_CAEJA</name>
<evidence type="ECO:0000259" key="1">
    <source>
        <dbReference type="Pfam" id="PF02206"/>
    </source>
</evidence>
<reference evidence="3" key="1">
    <citation type="submission" date="2010-08" db="EMBL/GenBank/DDBJ databases">
        <authorList>
            <consortium name="Caenorhabditis japonica Sequencing Consortium"/>
            <person name="Wilson R.K."/>
        </authorList>
    </citation>
    <scope>NUCLEOTIDE SEQUENCE [LARGE SCALE GENOMIC DNA]</scope>
    <source>
        <strain evidence="3">DF5081</strain>
    </source>
</reference>
<dbReference type="InterPro" id="IPR003125">
    <property type="entry name" value="WSN"/>
</dbReference>
<keyword evidence="3" id="KW-1185">Reference proteome</keyword>
<evidence type="ECO:0000313" key="2">
    <source>
        <dbReference type="EnsemblMetazoa" id="CJA13817.1"/>
    </source>
</evidence>
<dbReference type="Pfam" id="PF02206">
    <property type="entry name" value="WSN"/>
    <property type="match status" value="1"/>
</dbReference>
<dbReference type="AlphaFoldDB" id="A0A8R1DXD7"/>
<accession>A0A8R1DXD7</accession>
<sequence length="741" mass="84035">MFILHSGNSNFTKETAPVKRDDNLTSAKALEKNAATLNRVLNAILFHNELQNGSVTMKDFVAESMGFQDASRFDSIKTIHVQKTVKYMGLTDFISNQTSGKLDELVIGMRKLEMQNLSTLTSAKVAEILSLFSNYAIDDKFRYWIDLDSIKDLLKPFQKGFPSSLDEKNAVNTFDKVDREVVNVDALLIEMKNLYNDVVAFEEKLNSTYILNIEKFLQETNTTDIPNLNNAFSSLNASFDYFVSWWNVSNDEEIKNQLHAIMTLLGTNVSNFRKQALVGFPNGLNDLEKLSGEFADHWLMAVLNGGKTLDLLKKELMPLLNITKDLKSKEVASIDLGRHVYFSAVRKVFNNVEIMNSKDPLSVLDAFSKAKNDLLQLQQTFGFDNSIVQEVKEVIRCHADFTNFKDGLSELLNSTEYSNFKIREWKSFFQRWFELNEKEKFKLGKESPLFQSYSLITSSLSDKIKPLESKKKVVGEFFEKVTKKLSEISKIVEAMQTLESIKTAVENYVQILRNVSPISESERKAFTHLNELVPFVANKLSDSEYIDSLKKKINMFSNQMKTSLISRELTVQLAYSQQVMDFYINHLKKIVETLESSGNKLKEKIETLSSLERQIVGAGLSNITDLTTTLKTSSSDAYLILSKMSGPGDNFNSFKKSLSAIYNVKAPTIDTASIISTLDKIKSTSIGRSQEVVDVEESLDQLELLQFAVMRKNGSLSSLIDNAENFFTDFFKEPSDPDHNW</sequence>
<evidence type="ECO:0000313" key="3">
    <source>
        <dbReference type="Proteomes" id="UP000005237"/>
    </source>
</evidence>
<dbReference type="EnsemblMetazoa" id="CJA13817.1">
    <property type="protein sequence ID" value="CJA13817.1"/>
    <property type="gene ID" value="WBGene00133021"/>
</dbReference>
<dbReference type="Proteomes" id="UP000005237">
    <property type="component" value="Unassembled WGS sequence"/>
</dbReference>
<proteinExistence type="predicted"/>
<dbReference type="PANTHER" id="PTHR32525">
    <property type="entry name" value="PROTEIN-TYROSINE-PHOSPHATASE"/>
    <property type="match status" value="1"/>
</dbReference>
<reference evidence="2" key="2">
    <citation type="submission" date="2022-06" db="UniProtKB">
        <authorList>
            <consortium name="EnsemblMetazoa"/>
        </authorList>
    </citation>
    <scope>IDENTIFICATION</scope>
    <source>
        <strain evidence="2">DF5081</strain>
    </source>
</reference>
<feature type="domain" description="Domain of unknown function WSN" evidence="1">
    <location>
        <begin position="33"/>
        <end position="86"/>
    </location>
</feature>
<protein>
    <submittedName>
        <fullName evidence="2">WSN domain-containing protein</fullName>
    </submittedName>
</protein>
<organism evidence="2 3">
    <name type="scientific">Caenorhabditis japonica</name>
    <dbReference type="NCBI Taxonomy" id="281687"/>
    <lineage>
        <taxon>Eukaryota</taxon>
        <taxon>Metazoa</taxon>
        <taxon>Ecdysozoa</taxon>
        <taxon>Nematoda</taxon>
        <taxon>Chromadorea</taxon>
        <taxon>Rhabditida</taxon>
        <taxon>Rhabditina</taxon>
        <taxon>Rhabditomorpha</taxon>
        <taxon>Rhabditoidea</taxon>
        <taxon>Rhabditidae</taxon>
        <taxon>Peloderinae</taxon>
        <taxon>Caenorhabditis</taxon>
    </lineage>
</organism>